<dbReference type="Pfam" id="PF02156">
    <property type="entry name" value="Glyco_hydro_26"/>
    <property type="match status" value="1"/>
</dbReference>
<comment type="caution">
    <text evidence="7">The sequence shown here is derived from an EMBL/GenBank/DDBJ whole genome shotgun (WGS) entry which is preliminary data.</text>
</comment>
<dbReference type="SUPFAM" id="SSF49785">
    <property type="entry name" value="Galactose-binding domain-like"/>
    <property type="match status" value="1"/>
</dbReference>
<keyword evidence="2 4" id="KW-0378">Hydrolase</keyword>
<dbReference type="EMBL" id="DTDV01000001">
    <property type="protein sequence ID" value="HGK22860.1"/>
    <property type="molecule type" value="Genomic_DNA"/>
</dbReference>
<accession>A0A7C2CL77</accession>
<name>A0A7C2CL77_DICTH</name>
<feature type="active site" description="Nucleophile" evidence="4">
    <location>
        <position position="409"/>
    </location>
</feature>
<dbReference type="Gene3D" id="2.60.120.260">
    <property type="entry name" value="Galactose-binding domain-like"/>
    <property type="match status" value="1"/>
</dbReference>
<gene>
    <name evidence="7" type="ORF">ENU78_00165</name>
</gene>
<dbReference type="GO" id="GO:0006080">
    <property type="term" value="P:substituted mannan metabolic process"/>
    <property type="evidence" value="ECO:0007669"/>
    <property type="project" value="InterPro"/>
</dbReference>
<dbReference type="InterPro" id="IPR017853">
    <property type="entry name" value="GH"/>
</dbReference>
<feature type="domain" description="GH26" evidence="6">
    <location>
        <begin position="162"/>
        <end position="460"/>
    </location>
</feature>
<evidence type="ECO:0000256" key="1">
    <source>
        <dbReference type="ARBA" id="ARBA00007754"/>
    </source>
</evidence>
<organism evidence="7">
    <name type="scientific">Dictyoglomus thermophilum</name>
    <dbReference type="NCBI Taxonomy" id="14"/>
    <lineage>
        <taxon>Bacteria</taxon>
        <taxon>Pseudomonadati</taxon>
        <taxon>Dictyoglomota</taxon>
        <taxon>Dictyoglomia</taxon>
        <taxon>Dictyoglomales</taxon>
        <taxon>Dictyoglomaceae</taxon>
        <taxon>Dictyoglomus</taxon>
    </lineage>
</organism>
<evidence type="ECO:0000256" key="4">
    <source>
        <dbReference type="PROSITE-ProRule" id="PRU01100"/>
    </source>
</evidence>
<dbReference type="InterPro" id="IPR000805">
    <property type="entry name" value="Glyco_hydro_26"/>
</dbReference>
<comment type="similarity">
    <text evidence="1 4">Belongs to the glycosyl hydrolase 26 family.</text>
</comment>
<evidence type="ECO:0000256" key="2">
    <source>
        <dbReference type="ARBA" id="ARBA00022801"/>
    </source>
</evidence>
<dbReference type="GO" id="GO:0030246">
    <property type="term" value="F:carbohydrate binding"/>
    <property type="evidence" value="ECO:0007669"/>
    <property type="project" value="InterPro"/>
</dbReference>
<dbReference type="PANTHER" id="PTHR40079">
    <property type="entry name" value="MANNAN ENDO-1,4-BETA-MANNOSIDASE E-RELATED"/>
    <property type="match status" value="1"/>
</dbReference>
<dbReference type="InterPro" id="IPR005084">
    <property type="entry name" value="CBM6"/>
</dbReference>
<dbReference type="PROSITE" id="PS51175">
    <property type="entry name" value="CBM6"/>
    <property type="match status" value="1"/>
</dbReference>
<dbReference type="PRINTS" id="PR00739">
    <property type="entry name" value="GLHYDRLASE26"/>
</dbReference>
<protein>
    <submittedName>
        <fullName evidence="7">Beta-mannanase</fullName>
    </submittedName>
</protein>
<feature type="active site" description="Proton donor" evidence="4">
    <location>
        <position position="313"/>
    </location>
</feature>
<dbReference type="PROSITE" id="PS51764">
    <property type="entry name" value="GH26"/>
    <property type="match status" value="1"/>
</dbReference>
<evidence type="ECO:0000256" key="3">
    <source>
        <dbReference type="ARBA" id="ARBA00023295"/>
    </source>
</evidence>
<dbReference type="CDD" id="cd04086">
    <property type="entry name" value="CBM35_mannanase-like"/>
    <property type="match status" value="1"/>
</dbReference>
<feature type="domain" description="CBM6" evidence="5">
    <location>
        <begin position="24"/>
        <end position="142"/>
    </location>
</feature>
<evidence type="ECO:0000313" key="7">
    <source>
        <dbReference type="EMBL" id="HGK22860.1"/>
    </source>
</evidence>
<sequence>MKFTLPLLILLLIIFSINFSSDEITIEAENGVLNGTYVARQFPGYQGTGYVDGFDKDGDSCSVTFEVKESGMYELIIGYAAPYGYKENSLYVNGEFQTNVKFPQSQKFTTVYAGLIPLKNGKNTISIVKSWGWFLLDYFKIKKAEIPTMNPTNKLVTPNPSKEAQKLMDYLVSIYGKYTLSGQMGYKDAFWIWNITDKFPAICGFDMMDYSPSRVERGASSRDVEDAIDWWNMGGIVQFQWHWNAPKGLYDTPGKEWWRGFYTNATSFDIEYALNHPESEDYKLIIRDIDAIAVQLKRLQEAKVPILWRPLHEAEGRWFWWGAKGPEACKKLWRLLFDRLVNYHKINNLIWVWTTTDSPDALKWYPGDEYVDIVGADIYLKDKDYSPSTGMFYNIVKLFGGKKLVALTENGIIPDPDLMKEQKAYWVWFMTWSGFENDPNKNEISHIKKVFNHPFVITKDELPNLKVEE</sequence>
<dbReference type="GO" id="GO:0016985">
    <property type="term" value="F:mannan endo-1,4-beta-mannosidase activity"/>
    <property type="evidence" value="ECO:0007669"/>
    <property type="project" value="InterPro"/>
</dbReference>
<keyword evidence="3 4" id="KW-0326">Glycosidase</keyword>
<evidence type="ECO:0000259" key="6">
    <source>
        <dbReference type="PROSITE" id="PS51764"/>
    </source>
</evidence>
<evidence type="ECO:0000259" key="5">
    <source>
        <dbReference type="PROSITE" id="PS51175"/>
    </source>
</evidence>
<dbReference type="SUPFAM" id="SSF51445">
    <property type="entry name" value="(Trans)glycosidases"/>
    <property type="match status" value="1"/>
</dbReference>
<dbReference type="RefSeq" id="WP_149122176.1">
    <property type="nucleotide sequence ID" value="NZ_VTFL01000001.1"/>
</dbReference>
<dbReference type="Pfam" id="PF16990">
    <property type="entry name" value="CBM_35"/>
    <property type="match status" value="1"/>
</dbReference>
<reference evidence="7" key="1">
    <citation type="journal article" date="2020" name="mSystems">
        <title>Genome- and Community-Level Interaction Insights into Carbon Utilization and Element Cycling Functions of Hydrothermarchaeota in Hydrothermal Sediment.</title>
        <authorList>
            <person name="Zhou Z."/>
            <person name="Liu Y."/>
            <person name="Xu W."/>
            <person name="Pan J."/>
            <person name="Luo Z.H."/>
            <person name="Li M."/>
        </authorList>
    </citation>
    <scope>NUCLEOTIDE SEQUENCE [LARGE SCALE GENOMIC DNA]</scope>
    <source>
        <strain evidence="7">SpSt-70</strain>
    </source>
</reference>
<dbReference type="PANTHER" id="PTHR40079:SF4">
    <property type="entry name" value="GH26 DOMAIN-CONTAINING PROTEIN-RELATED"/>
    <property type="match status" value="1"/>
</dbReference>
<dbReference type="InterPro" id="IPR022790">
    <property type="entry name" value="GH26_dom"/>
</dbReference>
<dbReference type="AlphaFoldDB" id="A0A7C2CL77"/>
<proteinExistence type="inferred from homology"/>
<dbReference type="InterPro" id="IPR008979">
    <property type="entry name" value="Galactose-bd-like_sf"/>
</dbReference>
<dbReference type="Gene3D" id="3.20.20.80">
    <property type="entry name" value="Glycosidases"/>
    <property type="match status" value="1"/>
</dbReference>